<keyword evidence="6" id="KW-0624">Polysaccharide degradation</keyword>
<dbReference type="PANTHER" id="PTHR23301:SF0">
    <property type="entry name" value="CHITIN-BINDING TYPE-2 DOMAIN-CONTAINING PROTEIN-RELATED"/>
    <property type="match status" value="1"/>
</dbReference>
<dbReference type="Pfam" id="PF01607">
    <property type="entry name" value="CBM_14"/>
    <property type="match status" value="8"/>
</dbReference>
<dbReference type="SMART" id="SM00494">
    <property type="entry name" value="ChtBD2"/>
    <property type="match status" value="8"/>
</dbReference>
<feature type="chain" id="PRO_5042528566" description="chitinase" evidence="9">
    <location>
        <begin position="23"/>
        <end position="561"/>
    </location>
</feature>
<feature type="domain" description="Chitin-binding type-2" evidence="10">
    <location>
        <begin position="508"/>
        <end position="561"/>
    </location>
</feature>
<evidence type="ECO:0000256" key="9">
    <source>
        <dbReference type="SAM" id="SignalP"/>
    </source>
</evidence>
<dbReference type="GO" id="GO:0008843">
    <property type="term" value="F:endochitinase activity"/>
    <property type="evidence" value="ECO:0007669"/>
    <property type="project" value="UniProtKB-EC"/>
</dbReference>
<feature type="domain" description="Chitin-binding type-2" evidence="10">
    <location>
        <begin position="100"/>
        <end position="149"/>
    </location>
</feature>
<dbReference type="AlphaFoldDB" id="A0AAJ7UHG6"/>
<dbReference type="GO" id="GO:0006032">
    <property type="term" value="P:chitin catabolic process"/>
    <property type="evidence" value="ECO:0007669"/>
    <property type="project" value="UniProtKB-KW"/>
</dbReference>
<keyword evidence="4 9" id="KW-0732">Signal</keyword>
<evidence type="ECO:0000256" key="5">
    <source>
        <dbReference type="ARBA" id="ARBA00022737"/>
    </source>
</evidence>
<dbReference type="GO" id="GO:0008061">
    <property type="term" value="F:chitin binding"/>
    <property type="evidence" value="ECO:0007669"/>
    <property type="project" value="UniProtKB-KW"/>
</dbReference>
<evidence type="ECO:0000313" key="11">
    <source>
        <dbReference type="Proteomes" id="UP001318040"/>
    </source>
</evidence>
<feature type="domain" description="Chitin-binding type-2" evidence="10">
    <location>
        <begin position="171"/>
        <end position="220"/>
    </location>
</feature>
<organism evidence="11 12">
    <name type="scientific">Petromyzon marinus</name>
    <name type="common">Sea lamprey</name>
    <dbReference type="NCBI Taxonomy" id="7757"/>
    <lineage>
        <taxon>Eukaryota</taxon>
        <taxon>Metazoa</taxon>
        <taxon>Chordata</taxon>
        <taxon>Craniata</taxon>
        <taxon>Vertebrata</taxon>
        <taxon>Cyclostomata</taxon>
        <taxon>Hyperoartia</taxon>
        <taxon>Petromyzontiformes</taxon>
        <taxon>Petromyzontidae</taxon>
        <taxon>Petromyzon</taxon>
    </lineage>
</organism>
<feature type="domain" description="Chitin-binding type-2" evidence="10">
    <location>
        <begin position="451"/>
        <end position="498"/>
    </location>
</feature>
<evidence type="ECO:0000256" key="8">
    <source>
        <dbReference type="ARBA" id="ARBA00023180"/>
    </source>
</evidence>
<keyword evidence="5" id="KW-0677">Repeat</keyword>
<proteinExistence type="predicted"/>
<keyword evidence="3" id="KW-0147">Chitin-binding</keyword>
<keyword evidence="6" id="KW-0119">Carbohydrate metabolism</keyword>
<comment type="catalytic activity">
    <reaction evidence="1">
        <text>Random endo-hydrolysis of N-acetyl-beta-D-glucosaminide (1-&gt;4)-beta-linkages in chitin and chitodextrins.</text>
        <dbReference type="EC" id="3.2.1.14"/>
    </reaction>
</comment>
<dbReference type="RefSeq" id="XP_032834887.1">
    <property type="nucleotide sequence ID" value="XM_032978996.1"/>
</dbReference>
<keyword evidence="7" id="KW-1015">Disulfide bond</keyword>
<dbReference type="InterPro" id="IPR002557">
    <property type="entry name" value="Chitin-bd_dom"/>
</dbReference>
<dbReference type="InterPro" id="IPR051940">
    <property type="entry name" value="Chitin_bind-dev_reg"/>
</dbReference>
<keyword evidence="8" id="KW-0325">Glycoprotein</keyword>
<feature type="signal peptide" evidence="9">
    <location>
        <begin position="1"/>
        <end position="22"/>
    </location>
</feature>
<gene>
    <name evidence="12" type="primary">LOC116957072</name>
</gene>
<dbReference type="PROSITE" id="PS50940">
    <property type="entry name" value="CHIT_BIND_II"/>
    <property type="match status" value="8"/>
</dbReference>
<feature type="domain" description="Chitin-binding type-2" evidence="10">
    <location>
        <begin position="315"/>
        <end position="364"/>
    </location>
</feature>
<dbReference type="KEGG" id="pmrn:116957072"/>
<evidence type="ECO:0000313" key="12">
    <source>
        <dbReference type="RefSeq" id="XP_032834887.1"/>
    </source>
</evidence>
<feature type="domain" description="Chitin-binding type-2" evidence="10">
    <location>
        <begin position="242"/>
        <end position="291"/>
    </location>
</feature>
<protein>
    <recommendedName>
        <fullName evidence="2">chitinase</fullName>
        <ecNumber evidence="2">3.2.1.14</ecNumber>
    </recommendedName>
</protein>
<dbReference type="SUPFAM" id="SSF57625">
    <property type="entry name" value="Invertebrate chitin-binding proteins"/>
    <property type="match status" value="8"/>
</dbReference>
<feature type="domain" description="Chitin-binding type-2" evidence="10">
    <location>
        <begin position="31"/>
        <end position="87"/>
    </location>
</feature>
<dbReference type="Gene3D" id="2.170.140.10">
    <property type="entry name" value="Chitin binding domain"/>
    <property type="match status" value="2"/>
</dbReference>
<dbReference type="InterPro" id="IPR036508">
    <property type="entry name" value="Chitin-bd_dom_sf"/>
</dbReference>
<sequence>MAQSIVPLVVVLLAGSLALSNANGSSSGFNNVFCQSKADGLYADCSDSHSFYHCSNSLTYHKQCPANLVFNPAKNLCDWSVGDEVAAATTQGHNLPVVNPIFCQSKADGLYADPSDSHSFYHCSNFLTYHKQCPANLVFNPAISVCDWPGAGAGQVAAATTQGHNIPVVNPVFCQSKADGLYADPSDSHSFYHCSNSQTYHKQCPSNLVFNPAISVCDWPGAGAGQVAAATTQSHNLPVVNPIFCQSKADGLYADPSDSHSFYHCSNSQTYHKQCPSNLVFNPAISVCDWPGAGEGAGQVAAATTQGHNIPVVNPIFCQSKADGLYADPSDSHSFYHCSNSQTYHKQCPSNLVFNPAISVCDWPGAGEGAGQVAAATTQGHNIPVVNPVFCQSKADGLYADPSDSHSFYHCSNFLTYHKQCPANLVFNPAISVCDWPVVNPGFCQIKADGLYADPSDSHSFYHCSNFLTYHKQCPANLVFNPAVSVCDWPENVAQATTQGITVPPFVANFCEAKADGMFADSQNSNAFYHCSNHNTYHKLCQQGLVFNQGLGACVWPSQGV</sequence>
<keyword evidence="6" id="KW-0146">Chitin degradation</keyword>
<dbReference type="Proteomes" id="UP001318040">
    <property type="component" value="Chromosome 69"/>
</dbReference>
<evidence type="ECO:0000256" key="2">
    <source>
        <dbReference type="ARBA" id="ARBA00012729"/>
    </source>
</evidence>
<evidence type="ECO:0000256" key="6">
    <source>
        <dbReference type="ARBA" id="ARBA00023024"/>
    </source>
</evidence>
<dbReference type="PANTHER" id="PTHR23301">
    <property type="entry name" value="CHITIN BINDING PERITROPHIN-A"/>
    <property type="match status" value="1"/>
</dbReference>
<feature type="domain" description="Chitin-binding type-2" evidence="10">
    <location>
        <begin position="388"/>
        <end position="446"/>
    </location>
</feature>
<dbReference type="Gene3D" id="3.20.20.80">
    <property type="entry name" value="Glycosidases"/>
    <property type="match status" value="6"/>
</dbReference>
<dbReference type="EC" id="3.2.1.14" evidence="2"/>
<evidence type="ECO:0000256" key="1">
    <source>
        <dbReference type="ARBA" id="ARBA00000822"/>
    </source>
</evidence>
<accession>A0AAJ7UHG6</accession>
<evidence type="ECO:0000256" key="4">
    <source>
        <dbReference type="ARBA" id="ARBA00022729"/>
    </source>
</evidence>
<keyword evidence="11" id="KW-1185">Reference proteome</keyword>
<dbReference type="FunFam" id="2.170.140.10:FF:000001">
    <property type="entry name" value="Acidic mammalian chitinase"/>
    <property type="match status" value="8"/>
</dbReference>
<dbReference type="GO" id="GO:0005576">
    <property type="term" value="C:extracellular region"/>
    <property type="evidence" value="ECO:0007669"/>
    <property type="project" value="InterPro"/>
</dbReference>
<evidence type="ECO:0000259" key="10">
    <source>
        <dbReference type="PROSITE" id="PS50940"/>
    </source>
</evidence>
<evidence type="ECO:0000256" key="7">
    <source>
        <dbReference type="ARBA" id="ARBA00023157"/>
    </source>
</evidence>
<evidence type="ECO:0000256" key="3">
    <source>
        <dbReference type="ARBA" id="ARBA00022669"/>
    </source>
</evidence>
<name>A0AAJ7UHG6_PETMA</name>
<reference evidence="12" key="1">
    <citation type="submission" date="2025-08" db="UniProtKB">
        <authorList>
            <consortium name="RefSeq"/>
        </authorList>
    </citation>
    <scope>IDENTIFICATION</scope>
    <source>
        <tissue evidence="12">Sperm</tissue>
    </source>
</reference>